<dbReference type="Gene3D" id="3.20.20.60">
    <property type="entry name" value="Phosphoenolpyruvate-binding domains"/>
    <property type="match status" value="1"/>
</dbReference>
<dbReference type="InterPro" id="IPR015806">
    <property type="entry name" value="Pyrv_Knase_insert_dom_sf"/>
</dbReference>
<dbReference type="InterPro" id="IPR011037">
    <property type="entry name" value="Pyrv_Knase-like_insert_dom_sf"/>
</dbReference>
<comment type="cofactor">
    <cofactor evidence="1">
        <name>K(+)</name>
        <dbReference type="ChEBI" id="CHEBI:29103"/>
    </cofactor>
</comment>
<dbReference type="InterPro" id="IPR040442">
    <property type="entry name" value="Pyrv_kinase-like_dom_sf"/>
</dbReference>
<evidence type="ECO:0000256" key="12">
    <source>
        <dbReference type="ARBA" id="ARBA00023152"/>
    </source>
</evidence>
<sequence length="343" mass="39275">MYIIATMGPNIKDKKVLKEILFSGVNTLRFNFSHGNCTEFLEDLKTARSIKKDVTILLDLSGSKIRISNSLMSVYKIYDSEEVYFCGEDKYKHIKNKISKTNKIIPLNIENRTLMENNYKEISIKDNTMIFNILKKEDDLIKAKTLTGGIIRGGKGCNIKNLNRKYMNLSEKDKLDIKFGIENKVDIICQSFVETAKDIDEIIEFINMYKVESYTPKIWAKIETKKGINNLKDIASKVDGIVIGRGDLIPETSIEDTPIYEEIIIKYLTQYKEKDIIIATHILNTMKNGRMPSICEVESVYNFINKGVTGFLLAGETSIGRAPIKTVKFLNKLVKKYDKFKEI</sequence>
<dbReference type="PANTHER" id="PTHR11817">
    <property type="entry name" value="PYRUVATE KINASE"/>
    <property type="match status" value="1"/>
</dbReference>
<dbReference type="InterPro" id="IPR001697">
    <property type="entry name" value="Pyr_Knase"/>
</dbReference>
<proteinExistence type="inferred from homology"/>
<evidence type="ECO:0000256" key="7">
    <source>
        <dbReference type="ARBA" id="ARBA00022723"/>
    </source>
</evidence>
<evidence type="ECO:0000256" key="11">
    <source>
        <dbReference type="ARBA" id="ARBA00022842"/>
    </source>
</evidence>
<evidence type="ECO:0000256" key="10">
    <source>
        <dbReference type="ARBA" id="ARBA00022840"/>
    </source>
</evidence>
<reference evidence="16 17" key="1">
    <citation type="submission" date="2021-07" db="EMBL/GenBank/DDBJ databases">
        <title>Clostridium weizhouense sp. nov., an anaerobic bacterium isolated from activated sludge of Petroleum wastewater.</title>
        <authorList>
            <person name="Li Q."/>
        </authorList>
    </citation>
    <scope>NUCLEOTIDE SEQUENCE [LARGE SCALE GENOMIC DNA]</scope>
    <source>
        <strain evidence="16 17">YB-6</strain>
    </source>
</reference>
<dbReference type="RefSeq" id="WP_219778175.1">
    <property type="nucleotide sequence ID" value="NZ_JAHXPT010000002.1"/>
</dbReference>
<comment type="catalytic activity">
    <reaction evidence="14">
        <text>pyruvate + ATP = phosphoenolpyruvate + ADP + H(+)</text>
        <dbReference type="Rhea" id="RHEA:18157"/>
        <dbReference type="ChEBI" id="CHEBI:15361"/>
        <dbReference type="ChEBI" id="CHEBI:15378"/>
        <dbReference type="ChEBI" id="CHEBI:30616"/>
        <dbReference type="ChEBI" id="CHEBI:58702"/>
        <dbReference type="ChEBI" id="CHEBI:456216"/>
        <dbReference type="EC" id="2.7.1.40"/>
    </reaction>
</comment>
<gene>
    <name evidence="16" type="ORF">KYD98_03385</name>
</gene>
<keyword evidence="9 14" id="KW-0418">Kinase</keyword>
<dbReference type="SUPFAM" id="SSF51621">
    <property type="entry name" value="Phosphoenolpyruvate/pyruvate domain"/>
    <property type="match status" value="1"/>
</dbReference>
<evidence type="ECO:0000313" key="17">
    <source>
        <dbReference type="Proteomes" id="UP001519921"/>
    </source>
</evidence>
<evidence type="ECO:0000256" key="14">
    <source>
        <dbReference type="RuleBase" id="RU000504"/>
    </source>
</evidence>
<dbReference type="Proteomes" id="UP001519921">
    <property type="component" value="Unassembled WGS sequence"/>
</dbReference>
<dbReference type="GO" id="GO:0016301">
    <property type="term" value="F:kinase activity"/>
    <property type="evidence" value="ECO:0007669"/>
    <property type="project" value="UniProtKB-KW"/>
</dbReference>
<dbReference type="Pfam" id="PF00224">
    <property type="entry name" value="PK"/>
    <property type="match status" value="1"/>
</dbReference>
<evidence type="ECO:0000256" key="8">
    <source>
        <dbReference type="ARBA" id="ARBA00022741"/>
    </source>
</evidence>
<keyword evidence="6 14" id="KW-0808">Transferase</keyword>
<comment type="similarity">
    <text evidence="3 14">Belongs to the pyruvate kinase family.</text>
</comment>
<dbReference type="EMBL" id="JAHXPT010000002">
    <property type="protein sequence ID" value="MBW6409123.1"/>
    <property type="molecule type" value="Genomic_DNA"/>
</dbReference>
<keyword evidence="7" id="KW-0479">Metal-binding</keyword>
<accession>A0ABS7AM10</accession>
<feature type="domain" description="Pyruvate kinase barrel" evidence="15">
    <location>
        <begin position="3"/>
        <end position="327"/>
    </location>
</feature>
<comment type="caution">
    <text evidence="16">The sequence shown here is derived from an EMBL/GenBank/DDBJ whole genome shotgun (WGS) entry which is preliminary data.</text>
</comment>
<evidence type="ECO:0000256" key="9">
    <source>
        <dbReference type="ARBA" id="ARBA00022777"/>
    </source>
</evidence>
<evidence type="ECO:0000256" key="13">
    <source>
        <dbReference type="ARBA" id="ARBA00023317"/>
    </source>
</evidence>
<evidence type="ECO:0000256" key="6">
    <source>
        <dbReference type="ARBA" id="ARBA00022679"/>
    </source>
</evidence>
<comment type="pathway">
    <text evidence="2 14">Carbohydrate degradation; glycolysis; pyruvate from D-glyceraldehyde 3-phosphate: step 5/5.</text>
</comment>
<dbReference type="InterPro" id="IPR015813">
    <property type="entry name" value="Pyrv/PenolPyrv_kinase-like_dom"/>
</dbReference>
<keyword evidence="13 16" id="KW-0670">Pyruvate</keyword>
<keyword evidence="12 14" id="KW-0324">Glycolysis</keyword>
<dbReference type="SUPFAM" id="SSF50800">
    <property type="entry name" value="PK beta-barrel domain-like"/>
    <property type="match status" value="1"/>
</dbReference>
<dbReference type="PRINTS" id="PR01050">
    <property type="entry name" value="PYRUVTKNASE"/>
</dbReference>
<dbReference type="InterPro" id="IPR015793">
    <property type="entry name" value="Pyrv_Knase_brl"/>
</dbReference>
<keyword evidence="17" id="KW-1185">Reference proteome</keyword>
<evidence type="ECO:0000256" key="1">
    <source>
        <dbReference type="ARBA" id="ARBA00001958"/>
    </source>
</evidence>
<dbReference type="EC" id="2.7.1.40" evidence="4 14"/>
<evidence type="ECO:0000256" key="3">
    <source>
        <dbReference type="ARBA" id="ARBA00008663"/>
    </source>
</evidence>
<name>A0ABS7AM10_9CLOT</name>
<keyword evidence="10" id="KW-0067">ATP-binding</keyword>
<evidence type="ECO:0000256" key="2">
    <source>
        <dbReference type="ARBA" id="ARBA00004997"/>
    </source>
</evidence>
<keyword evidence="11 14" id="KW-0460">Magnesium</keyword>
<protein>
    <recommendedName>
        <fullName evidence="5 14">Pyruvate kinase</fullName>
        <ecNumber evidence="4 14">2.7.1.40</ecNumber>
    </recommendedName>
</protein>
<evidence type="ECO:0000256" key="4">
    <source>
        <dbReference type="ARBA" id="ARBA00012142"/>
    </source>
</evidence>
<evidence type="ECO:0000259" key="15">
    <source>
        <dbReference type="Pfam" id="PF00224"/>
    </source>
</evidence>
<evidence type="ECO:0000256" key="5">
    <source>
        <dbReference type="ARBA" id="ARBA00018587"/>
    </source>
</evidence>
<keyword evidence="8" id="KW-0547">Nucleotide-binding</keyword>
<dbReference type="Gene3D" id="2.40.33.10">
    <property type="entry name" value="PK beta-barrel domain-like"/>
    <property type="match status" value="1"/>
</dbReference>
<organism evidence="16 17">
    <name type="scientific">Clostridium weizhouense</name>
    <dbReference type="NCBI Taxonomy" id="2859781"/>
    <lineage>
        <taxon>Bacteria</taxon>
        <taxon>Bacillati</taxon>
        <taxon>Bacillota</taxon>
        <taxon>Clostridia</taxon>
        <taxon>Eubacteriales</taxon>
        <taxon>Clostridiaceae</taxon>
        <taxon>Clostridium</taxon>
    </lineage>
</organism>
<evidence type="ECO:0000313" key="16">
    <source>
        <dbReference type="EMBL" id="MBW6409123.1"/>
    </source>
</evidence>